<keyword evidence="3" id="KW-0645">Protease</keyword>
<feature type="transmembrane region" description="Helical" evidence="1">
    <location>
        <begin position="197"/>
        <end position="217"/>
    </location>
</feature>
<keyword evidence="3" id="KW-0378">Hydrolase</keyword>
<dbReference type="GO" id="GO:0080120">
    <property type="term" value="P:CAAX-box protein maturation"/>
    <property type="evidence" value="ECO:0007669"/>
    <property type="project" value="UniProtKB-ARBA"/>
</dbReference>
<feature type="transmembrane region" description="Helical" evidence="1">
    <location>
        <begin position="50"/>
        <end position="71"/>
    </location>
</feature>
<reference evidence="3 4" key="1">
    <citation type="submission" date="2020-02" db="EMBL/GenBank/DDBJ databases">
        <title>Broccoli isolated Pseudomonas sp.</title>
        <authorList>
            <person name="Fujikawa T."/>
            <person name="Sawada H."/>
        </authorList>
    </citation>
    <scope>NUCLEOTIDE SEQUENCE [LARGE SCALE GENOMIC DNA]</scope>
    <source>
        <strain evidence="3 4">JCM 32154</strain>
    </source>
</reference>
<feature type="transmembrane region" description="Helical" evidence="1">
    <location>
        <begin position="157"/>
        <end position="176"/>
    </location>
</feature>
<evidence type="ECO:0000259" key="2">
    <source>
        <dbReference type="Pfam" id="PF02517"/>
    </source>
</evidence>
<dbReference type="RefSeq" id="WP_163935288.1">
    <property type="nucleotide sequence ID" value="NZ_BMQU01000004.1"/>
</dbReference>
<proteinExistence type="predicted"/>
<keyword evidence="4" id="KW-1185">Reference proteome</keyword>
<dbReference type="GO" id="GO:0008237">
    <property type="term" value="F:metallopeptidase activity"/>
    <property type="evidence" value="ECO:0007669"/>
    <property type="project" value="UniProtKB-KW"/>
</dbReference>
<dbReference type="AlphaFoldDB" id="A0A6I5RQ03"/>
<evidence type="ECO:0000313" key="4">
    <source>
        <dbReference type="Proteomes" id="UP000471751"/>
    </source>
</evidence>
<dbReference type="Pfam" id="PF02517">
    <property type="entry name" value="Rce1-like"/>
    <property type="match status" value="1"/>
</dbReference>
<dbReference type="InterPro" id="IPR003675">
    <property type="entry name" value="Rce1/LyrA-like_dom"/>
</dbReference>
<name>A0A6I5RQ03_9PSED</name>
<keyword evidence="1" id="KW-1133">Transmembrane helix</keyword>
<sequence>MPSPRGITLALLCLGYAFALYQGQLTLVALPGVILLLCAAALVQRPRNVWLKVCGHGLFVLLAVGLALHWLPGFNSAKVIDAQHFSADAAAYSMYLNLDKPLIAFWVLLACPWILWAHPRHASASVVVITTLTATASLGSAQWLDVVAWSPKWPAEGWLWAANNLLLVSLTEEVLFRGYIQGGLQQLFKHHGQGQRLALLIAAGVFGLAHLGGGWQWVVLASLAGVGYGLVYRHGGLLAAIISHFTLNLLHFSLFTYPMLSR</sequence>
<feature type="domain" description="CAAX prenyl protease 2/Lysostaphin resistance protein A-like" evidence="2">
    <location>
        <begin position="157"/>
        <end position="250"/>
    </location>
</feature>
<keyword evidence="3" id="KW-0482">Metalloprotease</keyword>
<evidence type="ECO:0000313" key="3">
    <source>
        <dbReference type="EMBL" id="NES09973.1"/>
    </source>
</evidence>
<organism evidence="3 4">
    <name type="scientific">Pseudomonas laurentiana</name>
    <dbReference type="NCBI Taxonomy" id="2364649"/>
    <lineage>
        <taxon>Bacteria</taxon>
        <taxon>Pseudomonadati</taxon>
        <taxon>Pseudomonadota</taxon>
        <taxon>Gammaproteobacteria</taxon>
        <taxon>Pseudomonadales</taxon>
        <taxon>Pseudomonadaceae</taxon>
        <taxon>Pseudomonas</taxon>
    </lineage>
</organism>
<keyword evidence="1" id="KW-0472">Membrane</keyword>
<dbReference type="GO" id="GO:0006508">
    <property type="term" value="P:proteolysis"/>
    <property type="evidence" value="ECO:0007669"/>
    <property type="project" value="UniProtKB-KW"/>
</dbReference>
<dbReference type="GO" id="GO:0004175">
    <property type="term" value="F:endopeptidase activity"/>
    <property type="evidence" value="ECO:0007669"/>
    <property type="project" value="UniProtKB-ARBA"/>
</dbReference>
<keyword evidence="1" id="KW-0812">Transmembrane</keyword>
<feature type="transmembrane region" description="Helical" evidence="1">
    <location>
        <begin position="102"/>
        <end position="119"/>
    </location>
</feature>
<accession>A0A6I5RQ03</accession>
<feature type="transmembrane region" description="Helical" evidence="1">
    <location>
        <begin position="27"/>
        <end position="43"/>
    </location>
</feature>
<comment type="caution">
    <text evidence="3">The sequence shown here is derived from an EMBL/GenBank/DDBJ whole genome shotgun (WGS) entry which is preliminary data.</text>
</comment>
<dbReference type="EMBL" id="JAAHBT010000090">
    <property type="protein sequence ID" value="NES09973.1"/>
    <property type="molecule type" value="Genomic_DNA"/>
</dbReference>
<gene>
    <name evidence="3" type="ORF">G3O07_09870</name>
</gene>
<feature type="transmembrane region" description="Helical" evidence="1">
    <location>
        <begin position="126"/>
        <end position="145"/>
    </location>
</feature>
<protein>
    <submittedName>
        <fullName evidence="3">CPBP family intramembrane metalloprotease</fullName>
    </submittedName>
</protein>
<dbReference type="Proteomes" id="UP000471751">
    <property type="component" value="Unassembled WGS sequence"/>
</dbReference>
<evidence type="ECO:0000256" key="1">
    <source>
        <dbReference type="SAM" id="Phobius"/>
    </source>
</evidence>
<feature type="transmembrane region" description="Helical" evidence="1">
    <location>
        <begin position="237"/>
        <end position="260"/>
    </location>
</feature>